<proteinExistence type="predicted"/>
<feature type="region of interest" description="Disordered" evidence="2">
    <location>
        <begin position="439"/>
        <end position="532"/>
    </location>
</feature>
<dbReference type="Proteomes" id="UP000054564">
    <property type="component" value="Unassembled WGS sequence"/>
</dbReference>
<feature type="compositionally biased region" description="Polar residues" evidence="2">
    <location>
        <begin position="496"/>
        <end position="518"/>
    </location>
</feature>
<dbReference type="OrthoDB" id="2506366at2759"/>
<sequence>MQEMKEFKDSYQEMSRMFKEHSVAPQNVPILATPNPRVIPSLRFATSTPRGERTCTMDTTIGAGDQSFLSPDAEQSSQKPEIKLIEESTGVILDVKKTNLYFDATDVQSFLKRLPFILNNRKISEAKEQMEGHETANWELFEKELIQKWGRATPLRRYKEDAIPRLIQKNQENQGIKSHTEYKEFVGELEEMIDYFVRMGYSHLNPESGDPLWRVMSTELKKEVAKELAHAKKLKKTKDGRKIVPDLEMLKEYIEISLIMVDFEDDIQEEATPREAPKKSVKIIDPADQEGSKETAKKLTTDLDYQQRAPSPHFSRPSSPGFSDTRARLTPMECYYCGGKHAITTCHFYGPDLQQRKVYRYQGMYYYPNRQPIVVENGMSVHEMVQRYQEEEVKLSHTKSPAPEPTPGIAALEEWGQWVPPQVNIDEDELQTNIGFGLRKSQRVQEKNQASGSQPAASKPQEPASKPPPPNQEALKALSRRKSFPGSWMEEEESITKNAGTKYSTPAARKSSQPSTEETSGKGGPTNKLDKSIRNKFYKQTYTLTLEEIMKIAPHFLKGLQERQLEEEVSGKGVNNGRLSCSAGFEEPGKEEETNLNYACPVGMVDMNINRRKIQTLVDTGAEMNIIPDTLADQLGLVTTEIFMRLKGIGRHFTSIVGLAGNIQVSVLPAFIHLANFFIVKGSVHTVLGRPFLADHNIRLELSNQKGEVLSFPNTEGRRICVPICLPNTPGWHKEPPSFRQNCSFQVMDWELLDKIGTEKSSPIVEEIPVFYWEQLENLHKAYSSKIEELHHQLSALDAHVKKEEPWKLALPEPVHWAKELGANLEGSRSRKLRSTQAWLKELPGGFANSLDFLQILSCQGKKAFIRYGTWYSRFGNVNQKLRHHTLEEVKHGTTPMSAKQGQTLAQGIAHRIELIRVFEFEFNSI</sequence>
<evidence type="ECO:0000256" key="1">
    <source>
        <dbReference type="ARBA" id="ARBA00022801"/>
    </source>
</evidence>
<gene>
    <name evidence="4" type="ORF">PSTG_16053</name>
</gene>
<name>A0A0L0UUS6_9BASI</name>
<feature type="domain" description="Peptidase A2" evidence="3">
    <location>
        <begin position="614"/>
        <end position="650"/>
    </location>
</feature>
<accession>A0A0L0UUS6</accession>
<organism evidence="4 5">
    <name type="scientific">Puccinia striiformis f. sp. tritici PST-78</name>
    <dbReference type="NCBI Taxonomy" id="1165861"/>
    <lineage>
        <taxon>Eukaryota</taxon>
        <taxon>Fungi</taxon>
        <taxon>Dikarya</taxon>
        <taxon>Basidiomycota</taxon>
        <taxon>Pucciniomycotina</taxon>
        <taxon>Pucciniomycetes</taxon>
        <taxon>Pucciniales</taxon>
        <taxon>Pucciniaceae</taxon>
        <taxon>Puccinia</taxon>
    </lineage>
</organism>
<dbReference type="InterPro" id="IPR021109">
    <property type="entry name" value="Peptidase_aspartic_dom_sf"/>
</dbReference>
<feature type="region of interest" description="Disordered" evidence="2">
    <location>
        <begin position="305"/>
        <end position="324"/>
    </location>
</feature>
<feature type="region of interest" description="Disordered" evidence="2">
    <location>
        <begin position="270"/>
        <end position="294"/>
    </location>
</feature>
<keyword evidence="5" id="KW-1185">Reference proteome</keyword>
<dbReference type="SUPFAM" id="SSF50630">
    <property type="entry name" value="Acid proteases"/>
    <property type="match status" value="1"/>
</dbReference>
<protein>
    <recommendedName>
        <fullName evidence="3">Peptidase A2 domain-containing protein</fullName>
    </recommendedName>
</protein>
<dbReference type="InterPro" id="IPR001995">
    <property type="entry name" value="Peptidase_A2_cat"/>
</dbReference>
<dbReference type="GO" id="GO:0004190">
    <property type="term" value="F:aspartic-type endopeptidase activity"/>
    <property type="evidence" value="ECO:0007669"/>
    <property type="project" value="InterPro"/>
</dbReference>
<evidence type="ECO:0000313" key="5">
    <source>
        <dbReference type="Proteomes" id="UP000054564"/>
    </source>
</evidence>
<evidence type="ECO:0000256" key="2">
    <source>
        <dbReference type="SAM" id="MobiDB-lite"/>
    </source>
</evidence>
<comment type="caution">
    <text evidence="4">The sequence shown here is derived from an EMBL/GenBank/DDBJ whole genome shotgun (WGS) entry which is preliminary data.</text>
</comment>
<dbReference type="PROSITE" id="PS50175">
    <property type="entry name" value="ASP_PROT_RETROV"/>
    <property type="match status" value="1"/>
</dbReference>
<dbReference type="Pfam" id="PF13975">
    <property type="entry name" value="gag-asp_proteas"/>
    <property type="match status" value="1"/>
</dbReference>
<dbReference type="AlphaFoldDB" id="A0A0L0UUS6"/>
<reference evidence="5" key="1">
    <citation type="submission" date="2014-03" db="EMBL/GenBank/DDBJ databases">
        <title>The Genome Sequence of Puccinia striiformis f. sp. tritici PST-78.</title>
        <authorList>
            <consortium name="The Broad Institute Genome Sequencing Platform"/>
            <person name="Cuomo C."/>
            <person name="Hulbert S."/>
            <person name="Chen X."/>
            <person name="Walker B."/>
            <person name="Young S.K."/>
            <person name="Zeng Q."/>
            <person name="Gargeya S."/>
            <person name="Fitzgerald M."/>
            <person name="Haas B."/>
            <person name="Abouelleil A."/>
            <person name="Alvarado L."/>
            <person name="Arachchi H.M."/>
            <person name="Berlin A.M."/>
            <person name="Chapman S.B."/>
            <person name="Goldberg J."/>
            <person name="Griggs A."/>
            <person name="Gujja S."/>
            <person name="Hansen M."/>
            <person name="Howarth C."/>
            <person name="Imamovic A."/>
            <person name="Larimer J."/>
            <person name="McCowan C."/>
            <person name="Montmayeur A."/>
            <person name="Murphy C."/>
            <person name="Neiman D."/>
            <person name="Pearson M."/>
            <person name="Priest M."/>
            <person name="Roberts A."/>
            <person name="Saif S."/>
            <person name="Shea T."/>
            <person name="Sisk P."/>
            <person name="Sykes S."/>
            <person name="Wortman J."/>
            <person name="Nusbaum C."/>
            <person name="Birren B."/>
        </authorList>
    </citation>
    <scope>NUCLEOTIDE SEQUENCE [LARGE SCALE GENOMIC DNA]</scope>
    <source>
        <strain evidence="5">race PST-78</strain>
    </source>
</reference>
<evidence type="ECO:0000313" key="4">
    <source>
        <dbReference type="EMBL" id="KNE90489.1"/>
    </source>
</evidence>
<dbReference type="GO" id="GO:0006508">
    <property type="term" value="P:proteolysis"/>
    <property type="evidence" value="ECO:0007669"/>
    <property type="project" value="InterPro"/>
</dbReference>
<dbReference type="Gene3D" id="2.40.70.10">
    <property type="entry name" value="Acid Proteases"/>
    <property type="match status" value="1"/>
</dbReference>
<feature type="compositionally biased region" description="Low complexity" evidence="2">
    <location>
        <begin position="453"/>
        <end position="464"/>
    </location>
</feature>
<evidence type="ECO:0000259" key="3">
    <source>
        <dbReference type="PROSITE" id="PS50175"/>
    </source>
</evidence>
<dbReference type="CDD" id="cd00303">
    <property type="entry name" value="retropepsin_like"/>
    <property type="match status" value="1"/>
</dbReference>
<keyword evidence="1" id="KW-0378">Hydrolase</keyword>
<dbReference type="EMBL" id="AJIL01000254">
    <property type="protein sequence ID" value="KNE90489.1"/>
    <property type="molecule type" value="Genomic_DNA"/>
</dbReference>